<evidence type="ECO:0000256" key="3">
    <source>
        <dbReference type="ARBA" id="ARBA00022989"/>
    </source>
</evidence>
<feature type="transmembrane region" description="Helical" evidence="5">
    <location>
        <begin position="193"/>
        <end position="217"/>
    </location>
</feature>
<dbReference type="GO" id="GO:0016020">
    <property type="term" value="C:membrane"/>
    <property type="evidence" value="ECO:0007669"/>
    <property type="project" value="UniProtKB-SubCell"/>
</dbReference>
<gene>
    <name evidence="6" type="ORF">PENNAL_c0009G02596</name>
</gene>
<feature type="transmembrane region" description="Helical" evidence="5">
    <location>
        <begin position="63"/>
        <end position="81"/>
    </location>
</feature>
<evidence type="ECO:0000256" key="4">
    <source>
        <dbReference type="ARBA" id="ARBA00023136"/>
    </source>
</evidence>
<comment type="subcellular location">
    <subcellularLocation>
        <location evidence="1">Membrane</location>
        <topology evidence="1">Multi-pass membrane protein</topology>
    </subcellularLocation>
</comment>
<feature type="transmembrane region" description="Helical" evidence="5">
    <location>
        <begin position="124"/>
        <end position="143"/>
    </location>
</feature>
<feature type="transmembrane region" description="Helical" evidence="5">
    <location>
        <begin position="93"/>
        <end position="112"/>
    </location>
</feature>
<evidence type="ECO:0000256" key="1">
    <source>
        <dbReference type="ARBA" id="ARBA00004141"/>
    </source>
</evidence>
<keyword evidence="7" id="KW-1185">Reference proteome</keyword>
<keyword evidence="3 5" id="KW-1133">Transmembrane helix</keyword>
<dbReference type="Proteomes" id="UP000191691">
    <property type="component" value="Unassembled WGS sequence"/>
</dbReference>
<dbReference type="EMBL" id="MOOB01000009">
    <property type="protein sequence ID" value="OQE91580.1"/>
    <property type="molecule type" value="Genomic_DNA"/>
</dbReference>
<accession>A0A1V6YVU2</accession>
<protein>
    <recommendedName>
        <fullName evidence="8">Major facilitator superfamily (MFS) profile domain-containing protein</fullName>
    </recommendedName>
</protein>
<feature type="transmembrane region" description="Helical" evidence="5">
    <location>
        <begin position="229"/>
        <end position="251"/>
    </location>
</feature>
<dbReference type="SUPFAM" id="SSF103473">
    <property type="entry name" value="MFS general substrate transporter"/>
    <property type="match status" value="1"/>
</dbReference>
<dbReference type="PANTHER" id="PTHR42718">
    <property type="entry name" value="MAJOR FACILITATOR SUPERFAMILY MULTIDRUG TRANSPORTER MFSC"/>
    <property type="match status" value="1"/>
</dbReference>
<keyword evidence="4 5" id="KW-0472">Membrane</keyword>
<name>A0A1V6YVU2_PENNA</name>
<sequence length="308" mass="34311">MSLLHALHHDITLVPPSTRSQPVFELALSSRMTKSRWVVITALLILANPVQHHPPGRVRNLSLGLFGASAPVGGYLGALFLSASLESGQWKSFLIFIACLGVITFTPLWALSPREPSIDRHGKVDCLGSALGTSSLILFNFVWNQAPSVGWSTPYEIVVLISSMISFGDFLLWERNYAAEPIMPLDIFKVPSFLMLLLVVLLNYMAVGTLIWCRVLWLQKVWHWSPLQFAVGWTPFVMCATGAACPEAWMIPRMAAQWILAIGRTTIFISNVLILISNVLRATVPIHQSSWPWIFPPVILFSFCPDFV</sequence>
<evidence type="ECO:0008006" key="8">
    <source>
        <dbReference type="Google" id="ProtNLM"/>
    </source>
</evidence>
<feature type="transmembrane region" description="Helical" evidence="5">
    <location>
        <begin position="258"/>
        <end position="280"/>
    </location>
</feature>
<dbReference type="InterPro" id="IPR036259">
    <property type="entry name" value="MFS_trans_sf"/>
</dbReference>
<evidence type="ECO:0000313" key="7">
    <source>
        <dbReference type="Proteomes" id="UP000191691"/>
    </source>
</evidence>
<evidence type="ECO:0000256" key="5">
    <source>
        <dbReference type="SAM" id="Phobius"/>
    </source>
</evidence>
<dbReference type="AlphaFoldDB" id="A0A1V6YVU2"/>
<organism evidence="6 7">
    <name type="scientific">Penicillium nalgiovense</name>
    <dbReference type="NCBI Taxonomy" id="60175"/>
    <lineage>
        <taxon>Eukaryota</taxon>
        <taxon>Fungi</taxon>
        <taxon>Dikarya</taxon>
        <taxon>Ascomycota</taxon>
        <taxon>Pezizomycotina</taxon>
        <taxon>Eurotiomycetes</taxon>
        <taxon>Eurotiomycetidae</taxon>
        <taxon>Eurotiales</taxon>
        <taxon>Aspergillaceae</taxon>
        <taxon>Penicillium</taxon>
    </lineage>
</organism>
<keyword evidence="2 5" id="KW-0812">Transmembrane</keyword>
<evidence type="ECO:0000256" key="2">
    <source>
        <dbReference type="ARBA" id="ARBA00022692"/>
    </source>
</evidence>
<comment type="caution">
    <text evidence="6">The sequence shown here is derived from an EMBL/GenBank/DDBJ whole genome shotgun (WGS) entry which is preliminary data.</text>
</comment>
<evidence type="ECO:0000313" key="6">
    <source>
        <dbReference type="EMBL" id="OQE91580.1"/>
    </source>
</evidence>
<reference evidence="7" key="1">
    <citation type="journal article" date="2017" name="Nat. Microbiol.">
        <title>Global analysis of biosynthetic gene clusters reveals vast potential of secondary metabolite production in Penicillium species.</title>
        <authorList>
            <person name="Nielsen J.C."/>
            <person name="Grijseels S."/>
            <person name="Prigent S."/>
            <person name="Ji B."/>
            <person name="Dainat J."/>
            <person name="Nielsen K.F."/>
            <person name="Frisvad J.C."/>
            <person name="Workman M."/>
            <person name="Nielsen J."/>
        </authorList>
    </citation>
    <scope>NUCLEOTIDE SEQUENCE [LARGE SCALE GENOMIC DNA]</scope>
    <source>
        <strain evidence="7">IBT 13039</strain>
    </source>
</reference>
<proteinExistence type="predicted"/>
<feature type="transmembrane region" description="Helical" evidence="5">
    <location>
        <begin position="155"/>
        <end position="173"/>
    </location>
</feature>
<dbReference type="PANTHER" id="PTHR42718:SF41">
    <property type="entry name" value="MFS TRANSPORTER OF UNKOWN SPECIFICITY (AFU_ORTHOLOGUE AFUA_5G09940)-RELATED"/>
    <property type="match status" value="1"/>
</dbReference>